<sequence length="167" mass="19453">MSSANDIILRPRFKFEMPENHHVLLQLFKDAKTNQSDFIITNIDHHIFIKYPKHKQHFWSPQLHLEIHELTEKTSEIKGLFGPNPTVWTFFMFVHFFLAGAFIALSIWAYSNWVIKTSIFPQLSGIAIILVTWVGLYIAGTFGKMASKDDMIALKNFMNNTLTQNYF</sequence>
<dbReference type="AlphaFoldDB" id="A0A8J6PWB0"/>
<name>A0A8J6PWB0_9FLAO</name>
<proteinExistence type="predicted"/>
<evidence type="ECO:0000256" key="1">
    <source>
        <dbReference type="SAM" id="Phobius"/>
    </source>
</evidence>
<reference evidence="2 3" key="1">
    <citation type="journal article" date="2018" name="J. Microbiol.">
        <title>Aestuariibaculum marinum sp. nov., a marine bacterium isolated from seawater in South Korea.</title>
        <authorList>
            <person name="Choi J."/>
            <person name="Lee D."/>
            <person name="Jang J.H."/>
            <person name="Cha S."/>
            <person name="Seo T."/>
        </authorList>
    </citation>
    <scope>NUCLEOTIDE SEQUENCE [LARGE SCALE GENOMIC DNA]</scope>
    <source>
        <strain evidence="2 3">IP7</strain>
    </source>
</reference>
<comment type="caution">
    <text evidence="2">The sequence shown here is derived from an EMBL/GenBank/DDBJ whole genome shotgun (WGS) entry which is preliminary data.</text>
</comment>
<protein>
    <submittedName>
        <fullName evidence="2">GTP-binding protein</fullName>
    </submittedName>
</protein>
<dbReference type="Proteomes" id="UP000621516">
    <property type="component" value="Unassembled WGS sequence"/>
</dbReference>
<keyword evidence="3" id="KW-1185">Reference proteome</keyword>
<dbReference type="RefSeq" id="WP_188224183.1">
    <property type="nucleotide sequence ID" value="NZ_JACVXD010000008.1"/>
</dbReference>
<keyword evidence="1" id="KW-1133">Transmembrane helix</keyword>
<accession>A0A8J6PWB0</accession>
<keyword evidence="1" id="KW-0812">Transmembrane</keyword>
<feature type="transmembrane region" description="Helical" evidence="1">
    <location>
        <begin position="87"/>
        <end position="111"/>
    </location>
</feature>
<dbReference type="EMBL" id="JACVXD010000008">
    <property type="protein sequence ID" value="MBD0824885.1"/>
    <property type="molecule type" value="Genomic_DNA"/>
</dbReference>
<evidence type="ECO:0000313" key="2">
    <source>
        <dbReference type="EMBL" id="MBD0824885.1"/>
    </source>
</evidence>
<feature type="transmembrane region" description="Helical" evidence="1">
    <location>
        <begin position="123"/>
        <end position="142"/>
    </location>
</feature>
<evidence type="ECO:0000313" key="3">
    <source>
        <dbReference type="Proteomes" id="UP000621516"/>
    </source>
</evidence>
<keyword evidence="1" id="KW-0472">Membrane</keyword>
<gene>
    <name evidence="2" type="ORF">ICJ85_12745</name>
</gene>
<organism evidence="2 3">
    <name type="scientific">Aestuariibaculum marinum</name>
    <dbReference type="NCBI Taxonomy" id="2683592"/>
    <lineage>
        <taxon>Bacteria</taxon>
        <taxon>Pseudomonadati</taxon>
        <taxon>Bacteroidota</taxon>
        <taxon>Flavobacteriia</taxon>
        <taxon>Flavobacteriales</taxon>
        <taxon>Flavobacteriaceae</taxon>
    </lineage>
</organism>